<evidence type="ECO:0000313" key="5">
    <source>
        <dbReference type="Proteomes" id="UP000196158"/>
    </source>
</evidence>
<dbReference type="OrthoDB" id="10258585at2759"/>
<accession>A0A1X7R1J5</accession>
<keyword evidence="5" id="KW-1185">Reference proteome</keyword>
<organism evidence="4 5">
    <name type="scientific">Maudiozyma saulgeensis</name>
    <dbReference type="NCBI Taxonomy" id="1789683"/>
    <lineage>
        <taxon>Eukaryota</taxon>
        <taxon>Fungi</taxon>
        <taxon>Dikarya</taxon>
        <taxon>Ascomycota</taxon>
        <taxon>Saccharomycotina</taxon>
        <taxon>Saccharomycetes</taxon>
        <taxon>Saccharomycetales</taxon>
        <taxon>Saccharomycetaceae</taxon>
        <taxon>Maudiozyma</taxon>
    </lineage>
</organism>
<proteinExistence type="predicted"/>
<evidence type="ECO:0000256" key="1">
    <source>
        <dbReference type="PROSITE-ProRule" id="PRU00176"/>
    </source>
</evidence>
<feature type="coiled-coil region" evidence="2">
    <location>
        <begin position="10"/>
        <end position="40"/>
    </location>
</feature>
<dbReference type="InterPro" id="IPR035979">
    <property type="entry name" value="RBD_domain_sf"/>
</dbReference>
<keyword evidence="2" id="KW-0175">Coiled coil</keyword>
<dbReference type="PANTHER" id="PTHR15608">
    <property type="entry name" value="SPLICING FACTOR U2AF-ASSOCIATED PROTEIN 2"/>
    <property type="match status" value="1"/>
</dbReference>
<dbReference type="Gene3D" id="3.30.70.330">
    <property type="match status" value="2"/>
</dbReference>
<gene>
    <name evidence="4" type="ORF">KASA_0O00649G</name>
</gene>
<dbReference type="GO" id="GO:0005684">
    <property type="term" value="C:U2-type spliceosomal complex"/>
    <property type="evidence" value="ECO:0007669"/>
    <property type="project" value="TreeGrafter"/>
</dbReference>
<protein>
    <submittedName>
        <fullName evidence="4">Similar to Saccharomyces cerevisiae YNL286W CUS2 Protein that binds to U2 snRNA and Prp11p, may be involved in U2 snRNA folding</fullName>
    </submittedName>
</protein>
<dbReference type="PANTHER" id="PTHR15608:SF0">
    <property type="entry name" value="HIV TAT-SPECIFIC FACTOR 1"/>
    <property type="match status" value="1"/>
</dbReference>
<sequence>MSTTSNEFELQEILKQRKKKEIQKRKLEIEERKLHQIQERKVNNTSVYISNIDISSLATKEDASKVREQLVKEFSRFGVIRKDEDGVQKCTMYKDENGKLKGDALVIYANPESVPFAIDIMNGFDFNGTKLHVEKAIFEPVEASILEDKVNSTLLPSKRLKTDNHHPESKVEDRSVVLANIIDIYADLDDDELEDIKEDIKEGCQQFGKIAAYKFYENKGEATVTFTLEKSAQECQKYMDGRFFDGRKVLAFISSKANIEQGVSGEDSDIPDVQYDDVIEENDVFIQGDT</sequence>
<dbReference type="GO" id="GO:0003723">
    <property type="term" value="F:RNA binding"/>
    <property type="evidence" value="ECO:0007669"/>
    <property type="project" value="UniProtKB-UniRule"/>
</dbReference>
<dbReference type="GO" id="GO:0005686">
    <property type="term" value="C:U2 snRNP"/>
    <property type="evidence" value="ECO:0007669"/>
    <property type="project" value="TreeGrafter"/>
</dbReference>
<dbReference type="Pfam" id="PF00076">
    <property type="entry name" value="RRM_1"/>
    <property type="match status" value="2"/>
</dbReference>
<dbReference type="InterPro" id="IPR000504">
    <property type="entry name" value="RRM_dom"/>
</dbReference>
<dbReference type="PROSITE" id="PS50102">
    <property type="entry name" value="RRM"/>
    <property type="match status" value="2"/>
</dbReference>
<name>A0A1X7R1J5_9SACH</name>
<keyword evidence="1" id="KW-0694">RNA-binding</keyword>
<dbReference type="Proteomes" id="UP000196158">
    <property type="component" value="Unassembled WGS sequence"/>
</dbReference>
<dbReference type="SMART" id="SM00360">
    <property type="entry name" value="RRM"/>
    <property type="match status" value="2"/>
</dbReference>
<dbReference type="AlphaFoldDB" id="A0A1X7R1J5"/>
<dbReference type="EMBL" id="FXLY01000004">
    <property type="protein sequence ID" value="SMN19525.1"/>
    <property type="molecule type" value="Genomic_DNA"/>
</dbReference>
<evidence type="ECO:0000313" key="4">
    <source>
        <dbReference type="EMBL" id="SMN19525.1"/>
    </source>
</evidence>
<feature type="domain" description="RRM" evidence="3">
    <location>
        <begin position="174"/>
        <end position="256"/>
    </location>
</feature>
<reference evidence="4 5" key="1">
    <citation type="submission" date="2017-04" db="EMBL/GenBank/DDBJ databases">
        <authorList>
            <person name="Afonso C.L."/>
            <person name="Miller P.J."/>
            <person name="Scott M.A."/>
            <person name="Spackman E."/>
            <person name="Goraichik I."/>
            <person name="Dimitrov K.M."/>
            <person name="Suarez D.L."/>
            <person name="Swayne D.E."/>
        </authorList>
    </citation>
    <scope>NUCLEOTIDE SEQUENCE [LARGE SCALE GENOMIC DNA]</scope>
</reference>
<dbReference type="InterPro" id="IPR012677">
    <property type="entry name" value="Nucleotide-bd_a/b_plait_sf"/>
</dbReference>
<dbReference type="InterPro" id="IPR034393">
    <property type="entry name" value="TatSF1-like"/>
</dbReference>
<evidence type="ECO:0000259" key="3">
    <source>
        <dbReference type="PROSITE" id="PS50102"/>
    </source>
</evidence>
<feature type="domain" description="RRM" evidence="3">
    <location>
        <begin position="45"/>
        <end position="138"/>
    </location>
</feature>
<dbReference type="STRING" id="1789683.A0A1X7R1J5"/>
<dbReference type="SUPFAM" id="SSF54928">
    <property type="entry name" value="RNA-binding domain, RBD"/>
    <property type="match status" value="2"/>
</dbReference>
<evidence type="ECO:0000256" key="2">
    <source>
        <dbReference type="SAM" id="Coils"/>
    </source>
</evidence>